<dbReference type="Gene3D" id="3.40.1280.10">
    <property type="match status" value="1"/>
</dbReference>
<comment type="subunit">
    <text evidence="5">Homodimer.</text>
</comment>
<dbReference type="InterPro" id="IPR029026">
    <property type="entry name" value="tRNA_m1G_MTases_N"/>
</dbReference>
<name>A0A9D9I330_9BACT</name>
<comment type="similarity">
    <text evidence="4 5">Belongs to the RNA methyltransferase RlmH family.</text>
</comment>
<comment type="caution">
    <text evidence="6">The sequence shown here is derived from an EMBL/GenBank/DDBJ whole genome shotgun (WGS) entry which is preliminary data.</text>
</comment>
<evidence type="ECO:0000256" key="3">
    <source>
        <dbReference type="ARBA" id="ARBA00022691"/>
    </source>
</evidence>
<reference evidence="6" key="1">
    <citation type="submission" date="2020-10" db="EMBL/GenBank/DDBJ databases">
        <authorList>
            <person name="Gilroy R."/>
        </authorList>
    </citation>
    <scope>NUCLEOTIDE SEQUENCE</scope>
    <source>
        <strain evidence="6">10037</strain>
    </source>
</reference>
<accession>A0A9D9I330</accession>
<evidence type="ECO:0000256" key="2">
    <source>
        <dbReference type="ARBA" id="ARBA00022679"/>
    </source>
</evidence>
<comment type="catalytic activity">
    <reaction evidence="5">
        <text>pseudouridine(1915) in 23S rRNA + S-adenosyl-L-methionine = N(3)-methylpseudouridine(1915) in 23S rRNA + S-adenosyl-L-homocysteine + H(+)</text>
        <dbReference type="Rhea" id="RHEA:42752"/>
        <dbReference type="Rhea" id="RHEA-COMP:10221"/>
        <dbReference type="Rhea" id="RHEA-COMP:10222"/>
        <dbReference type="ChEBI" id="CHEBI:15378"/>
        <dbReference type="ChEBI" id="CHEBI:57856"/>
        <dbReference type="ChEBI" id="CHEBI:59789"/>
        <dbReference type="ChEBI" id="CHEBI:65314"/>
        <dbReference type="ChEBI" id="CHEBI:74486"/>
        <dbReference type="EC" id="2.1.1.177"/>
    </reaction>
</comment>
<keyword evidence="5" id="KW-0698">rRNA processing</keyword>
<comment type="subcellular location">
    <subcellularLocation>
        <location evidence="5">Cytoplasm</location>
    </subcellularLocation>
</comment>
<dbReference type="AlphaFoldDB" id="A0A9D9I330"/>
<evidence type="ECO:0000256" key="4">
    <source>
        <dbReference type="ARBA" id="ARBA00038303"/>
    </source>
</evidence>
<organism evidence="6 7">
    <name type="scientific">Candidatus Merdivivens pullistercoris</name>
    <dbReference type="NCBI Taxonomy" id="2840873"/>
    <lineage>
        <taxon>Bacteria</taxon>
        <taxon>Pseudomonadati</taxon>
        <taxon>Bacteroidota</taxon>
        <taxon>Bacteroidia</taxon>
        <taxon>Bacteroidales</taxon>
        <taxon>Muribaculaceae</taxon>
        <taxon>Muribaculaceae incertae sedis</taxon>
        <taxon>Candidatus Merdivivens</taxon>
    </lineage>
</organism>
<dbReference type="InterPro" id="IPR003742">
    <property type="entry name" value="RlmH-like"/>
</dbReference>
<protein>
    <recommendedName>
        <fullName evidence="5">Ribosomal RNA large subunit methyltransferase H</fullName>
        <ecNumber evidence="5">2.1.1.177</ecNumber>
    </recommendedName>
    <alternativeName>
        <fullName evidence="5">23S rRNA (pseudouridine1915-N3)-methyltransferase</fullName>
    </alternativeName>
    <alternativeName>
        <fullName evidence="5">23S rRNA m3Psi1915 methyltransferase</fullName>
    </alternativeName>
    <alternativeName>
        <fullName evidence="5">rRNA (pseudouridine-N3-)-methyltransferase RlmH</fullName>
    </alternativeName>
</protein>
<evidence type="ECO:0000256" key="1">
    <source>
        <dbReference type="ARBA" id="ARBA00022603"/>
    </source>
</evidence>
<keyword evidence="2 5" id="KW-0808">Transferase</keyword>
<feature type="binding site" evidence="5">
    <location>
        <begin position="124"/>
        <end position="129"/>
    </location>
    <ligand>
        <name>S-adenosyl-L-methionine</name>
        <dbReference type="ChEBI" id="CHEBI:59789"/>
    </ligand>
</feature>
<comment type="function">
    <text evidence="5">Specifically methylates the pseudouridine at position 1915 (m3Psi1915) in 23S rRNA.</text>
</comment>
<dbReference type="GO" id="GO:0070038">
    <property type="term" value="F:rRNA (pseudouridine-N3-)-methyltransferase activity"/>
    <property type="evidence" value="ECO:0007669"/>
    <property type="project" value="UniProtKB-UniRule"/>
</dbReference>
<dbReference type="SUPFAM" id="SSF75217">
    <property type="entry name" value="alpha/beta knot"/>
    <property type="match status" value="1"/>
</dbReference>
<dbReference type="HAMAP" id="MF_00658">
    <property type="entry name" value="23SrRNA_methyltr_H"/>
    <property type="match status" value="1"/>
</dbReference>
<dbReference type="InterPro" id="IPR029028">
    <property type="entry name" value="Alpha/beta_knot_MTases"/>
</dbReference>
<keyword evidence="1 5" id="KW-0489">Methyltransferase</keyword>
<evidence type="ECO:0000313" key="6">
    <source>
        <dbReference type="EMBL" id="MBO8464712.1"/>
    </source>
</evidence>
<keyword evidence="5" id="KW-0963">Cytoplasm</keyword>
<dbReference type="EMBL" id="JADIME010000018">
    <property type="protein sequence ID" value="MBO8464712.1"/>
    <property type="molecule type" value="Genomic_DNA"/>
</dbReference>
<dbReference type="Proteomes" id="UP000823597">
    <property type="component" value="Unassembled WGS sequence"/>
</dbReference>
<evidence type="ECO:0000256" key="5">
    <source>
        <dbReference type="HAMAP-Rule" id="MF_00658"/>
    </source>
</evidence>
<feature type="binding site" evidence="5">
    <location>
        <position position="73"/>
    </location>
    <ligand>
        <name>S-adenosyl-L-methionine</name>
        <dbReference type="ChEBI" id="CHEBI:59789"/>
    </ligand>
</feature>
<sequence length="157" mass="18191">MKIVLVVIGKTDKDYLREGVRLYCSRIGHYVPFRMVEIPDIKGMSSLGKEQVKEKEADLILKYARPSDEVVLLDERGKERDSVTWASGLQERFLRDSRDLVFVIGGPYGFSKRVYDRADALMSLSRMTFSHQMARLIFLEQLYRAFTIIKGEPYHHG</sequence>
<evidence type="ECO:0000313" key="7">
    <source>
        <dbReference type="Proteomes" id="UP000823597"/>
    </source>
</evidence>
<dbReference type="PANTHER" id="PTHR33603">
    <property type="entry name" value="METHYLTRANSFERASE"/>
    <property type="match status" value="1"/>
</dbReference>
<dbReference type="Pfam" id="PF02590">
    <property type="entry name" value="SPOUT_MTase"/>
    <property type="match status" value="1"/>
</dbReference>
<keyword evidence="3 5" id="KW-0949">S-adenosyl-L-methionine</keyword>
<gene>
    <name evidence="5 6" type="primary">rlmH</name>
    <name evidence="6" type="ORF">IAB93_01790</name>
</gene>
<dbReference type="GO" id="GO:0005737">
    <property type="term" value="C:cytoplasm"/>
    <property type="evidence" value="ECO:0007669"/>
    <property type="project" value="UniProtKB-SubCell"/>
</dbReference>
<dbReference type="PANTHER" id="PTHR33603:SF1">
    <property type="entry name" value="RIBOSOMAL RNA LARGE SUBUNIT METHYLTRANSFERASE H"/>
    <property type="match status" value="1"/>
</dbReference>
<proteinExistence type="inferred from homology"/>
<reference evidence="6" key="2">
    <citation type="journal article" date="2021" name="PeerJ">
        <title>Extensive microbial diversity within the chicken gut microbiome revealed by metagenomics and culture.</title>
        <authorList>
            <person name="Gilroy R."/>
            <person name="Ravi A."/>
            <person name="Getino M."/>
            <person name="Pursley I."/>
            <person name="Horton D.L."/>
            <person name="Alikhan N.F."/>
            <person name="Baker D."/>
            <person name="Gharbi K."/>
            <person name="Hall N."/>
            <person name="Watson M."/>
            <person name="Adriaenssens E.M."/>
            <person name="Foster-Nyarko E."/>
            <person name="Jarju S."/>
            <person name="Secka A."/>
            <person name="Antonio M."/>
            <person name="Oren A."/>
            <person name="Chaudhuri R.R."/>
            <person name="La Ragione R."/>
            <person name="Hildebrand F."/>
            <person name="Pallen M.J."/>
        </authorList>
    </citation>
    <scope>NUCLEOTIDE SEQUENCE</scope>
    <source>
        <strain evidence="6">10037</strain>
    </source>
</reference>
<dbReference type="PIRSF" id="PIRSF004505">
    <property type="entry name" value="MT_bac"/>
    <property type="match status" value="1"/>
</dbReference>
<feature type="binding site" evidence="5">
    <location>
        <position position="105"/>
    </location>
    <ligand>
        <name>S-adenosyl-L-methionine</name>
        <dbReference type="ChEBI" id="CHEBI:59789"/>
    </ligand>
</feature>
<dbReference type="NCBIfam" id="NF000990">
    <property type="entry name" value="PRK00103.2-4"/>
    <property type="match status" value="1"/>
</dbReference>
<dbReference type="CDD" id="cd18081">
    <property type="entry name" value="RlmH-like"/>
    <property type="match status" value="1"/>
</dbReference>
<dbReference type="EC" id="2.1.1.177" evidence="5"/>